<evidence type="ECO:0000313" key="2">
    <source>
        <dbReference type="Proteomes" id="UP000009319"/>
    </source>
</evidence>
<keyword evidence="2" id="KW-1185">Reference proteome</keyword>
<reference evidence="1 2" key="1">
    <citation type="journal article" date="2013" name="Genome Announc.">
        <title>Draft Genome Sequence of Rhizobium mesoamericanum STM3625, a Nitrogen-Fixing Symbiont of Mimosa pudica Isolated in French Guiana (South America).</title>
        <authorList>
            <person name="Moulin L."/>
            <person name="Mornico D."/>
            <person name="Melkonian R."/>
            <person name="Klonowska A."/>
        </authorList>
    </citation>
    <scope>NUCLEOTIDE SEQUENCE [LARGE SCALE GENOMIC DNA]</scope>
    <source>
        <strain evidence="1 2">STM3625</strain>
    </source>
</reference>
<protein>
    <submittedName>
        <fullName evidence="1">Uncharacterized protein</fullName>
    </submittedName>
</protein>
<evidence type="ECO:0000313" key="1">
    <source>
        <dbReference type="EMBL" id="CCM79194.1"/>
    </source>
</evidence>
<dbReference type="Proteomes" id="UP000009319">
    <property type="component" value="Unassembled WGS sequence"/>
</dbReference>
<comment type="caution">
    <text evidence="1">The sequence shown here is derived from an EMBL/GenBank/DDBJ whole genome shotgun (WGS) entry which is preliminary data.</text>
</comment>
<dbReference type="EMBL" id="CANI01000043">
    <property type="protein sequence ID" value="CCM79194.1"/>
    <property type="molecule type" value="Genomic_DNA"/>
</dbReference>
<dbReference type="HOGENOM" id="CLU_2976229_0_0_5"/>
<organism evidence="1 2">
    <name type="scientific">Rhizobium mesoamericanum STM3625</name>
    <dbReference type="NCBI Taxonomy" id="1211777"/>
    <lineage>
        <taxon>Bacteria</taxon>
        <taxon>Pseudomonadati</taxon>
        <taxon>Pseudomonadota</taxon>
        <taxon>Alphaproteobacteria</taxon>
        <taxon>Hyphomicrobiales</taxon>
        <taxon>Rhizobiaceae</taxon>
        <taxon>Rhizobium/Agrobacterium group</taxon>
        <taxon>Rhizobium</taxon>
    </lineage>
</organism>
<dbReference type="AlphaFoldDB" id="K0Q640"/>
<accession>K0Q640</accession>
<proteinExistence type="predicted"/>
<name>K0Q640_9HYPH</name>
<gene>
    <name evidence="1" type="ORF">BN77_p10445</name>
</gene>
<sequence length="58" mass="6466">MTHAKSSCHGRRCPSNAFAPGKERLRWRLDEPRGLEQLRGLKGLNLVGADVVEEAPVR</sequence>